<dbReference type="EMBL" id="HBIB01043683">
    <property type="protein sequence ID" value="CAE0266182.1"/>
    <property type="molecule type" value="Transcribed_RNA"/>
</dbReference>
<name>A0A7S3GH79_9EUKA</name>
<keyword evidence="1" id="KW-0732">Signal</keyword>
<evidence type="ECO:0000256" key="1">
    <source>
        <dbReference type="SAM" id="SignalP"/>
    </source>
</evidence>
<gene>
    <name evidence="2" type="ORF">PBIL07802_LOCUS28521</name>
    <name evidence="3" type="ORF">PBIL07802_LOCUS28522</name>
</gene>
<organism evidence="2">
    <name type="scientific">Palpitomonas bilix</name>
    <dbReference type="NCBI Taxonomy" id="652834"/>
    <lineage>
        <taxon>Eukaryota</taxon>
        <taxon>Eukaryota incertae sedis</taxon>
    </lineage>
</organism>
<feature type="signal peptide" evidence="1">
    <location>
        <begin position="1"/>
        <end position="29"/>
    </location>
</feature>
<evidence type="ECO:0000313" key="2">
    <source>
        <dbReference type="EMBL" id="CAE0266182.1"/>
    </source>
</evidence>
<accession>A0A7S3GH79</accession>
<protein>
    <submittedName>
        <fullName evidence="2">Uncharacterized protein</fullName>
    </submittedName>
</protein>
<dbReference type="EMBL" id="HBIB01043684">
    <property type="protein sequence ID" value="CAE0266183.1"/>
    <property type="molecule type" value="Transcribed_RNA"/>
</dbReference>
<proteinExistence type="predicted"/>
<dbReference type="PROSITE" id="PS51257">
    <property type="entry name" value="PROKAR_LIPOPROTEIN"/>
    <property type="match status" value="1"/>
</dbReference>
<reference evidence="2" key="1">
    <citation type="submission" date="2021-01" db="EMBL/GenBank/DDBJ databases">
        <authorList>
            <person name="Corre E."/>
            <person name="Pelletier E."/>
            <person name="Niang G."/>
            <person name="Scheremetjew M."/>
            <person name="Finn R."/>
            <person name="Kale V."/>
            <person name="Holt S."/>
            <person name="Cochrane G."/>
            <person name="Meng A."/>
            <person name="Brown T."/>
            <person name="Cohen L."/>
        </authorList>
    </citation>
    <scope>NUCLEOTIDE SEQUENCE</scope>
    <source>
        <strain evidence="2">NIES-2562</strain>
    </source>
</reference>
<dbReference type="AlphaFoldDB" id="A0A7S3GH79"/>
<evidence type="ECO:0000313" key="3">
    <source>
        <dbReference type="EMBL" id="CAE0266183.1"/>
    </source>
</evidence>
<feature type="chain" id="PRO_5036212156" evidence="1">
    <location>
        <begin position="30"/>
        <end position="291"/>
    </location>
</feature>
<sequence>MSTLKASLFSFHSMAAACFIINLVSSVSGEGGASPCVLQRRALWFHKAQETESLLMNSHLYIASTNQSWNVGVSLPKLSHGNNATSVTGFCDQHVFMAESETKAVLHVGFNNVSMLTNKTLSSNNQLRSSLISKINLQQLTASLNDSVLGGESFVSSHQGELEEGVHRLRNHTSTLLFQAFGRYSSLSSELSDIFYNASSAVMQEPLGWELLSFPTPCHPSSSCSSCSNGTFILTCFQNGAAVDTRNCAENGMIPPISLRSLLLESFTTRRLILTSKKGMCCVNSLYRVVC</sequence>